<evidence type="ECO:0000313" key="3">
    <source>
        <dbReference type="Proteomes" id="UP001610563"/>
    </source>
</evidence>
<keyword evidence="1" id="KW-0812">Transmembrane</keyword>
<reference evidence="2 3" key="1">
    <citation type="submission" date="2024-07" db="EMBL/GenBank/DDBJ databases">
        <title>Section-level genome sequencing and comparative genomics of Aspergillus sections Usti and Cavernicolus.</title>
        <authorList>
            <consortium name="Lawrence Berkeley National Laboratory"/>
            <person name="Nybo J.L."/>
            <person name="Vesth T.C."/>
            <person name="Theobald S."/>
            <person name="Frisvad J.C."/>
            <person name="Larsen T.O."/>
            <person name="Kjaerboelling I."/>
            <person name="Rothschild-Mancinelli K."/>
            <person name="Lyhne E.K."/>
            <person name="Kogle M.E."/>
            <person name="Barry K."/>
            <person name="Clum A."/>
            <person name="Na H."/>
            <person name="Ledsgaard L."/>
            <person name="Lin J."/>
            <person name="Lipzen A."/>
            <person name="Kuo A."/>
            <person name="Riley R."/>
            <person name="Mondo S."/>
            <person name="Labutti K."/>
            <person name="Haridas S."/>
            <person name="Pangalinan J."/>
            <person name="Salamov A.A."/>
            <person name="Simmons B.A."/>
            <person name="Magnuson J.K."/>
            <person name="Chen J."/>
            <person name="Drula E."/>
            <person name="Henrissat B."/>
            <person name="Wiebenga A."/>
            <person name="Lubbers R.J."/>
            <person name="Gomes A.C."/>
            <person name="Makela M.R."/>
            <person name="Stajich J."/>
            <person name="Grigoriev I.V."/>
            <person name="Mortensen U.H."/>
            <person name="De Vries R.P."/>
            <person name="Baker S.E."/>
            <person name="Andersen M.R."/>
        </authorList>
    </citation>
    <scope>NUCLEOTIDE SEQUENCE [LARGE SCALE GENOMIC DNA]</scope>
    <source>
        <strain evidence="2 3">CBS 209.92</strain>
    </source>
</reference>
<keyword evidence="1" id="KW-1133">Transmembrane helix</keyword>
<dbReference type="Proteomes" id="UP001610563">
    <property type="component" value="Unassembled WGS sequence"/>
</dbReference>
<protein>
    <recommendedName>
        <fullName evidence="4">Transmembrane protein</fullName>
    </recommendedName>
</protein>
<evidence type="ECO:0008006" key="4">
    <source>
        <dbReference type="Google" id="ProtNLM"/>
    </source>
</evidence>
<keyword evidence="3" id="KW-1185">Reference proteome</keyword>
<feature type="transmembrane region" description="Helical" evidence="1">
    <location>
        <begin position="36"/>
        <end position="62"/>
    </location>
</feature>
<proteinExistence type="predicted"/>
<gene>
    <name evidence="2" type="ORF">BJX66DRAFT_295419</name>
</gene>
<evidence type="ECO:0000256" key="1">
    <source>
        <dbReference type="SAM" id="Phobius"/>
    </source>
</evidence>
<evidence type="ECO:0000313" key="2">
    <source>
        <dbReference type="EMBL" id="KAL2798343.1"/>
    </source>
</evidence>
<name>A0ABR4GH46_9EURO</name>
<dbReference type="EMBL" id="JBFTWV010000013">
    <property type="protein sequence ID" value="KAL2798343.1"/>
    <property type="molecule type" value="Genomic_DNA"/>
</dbReference>
<sequence length="63" mass="7210">MLRNSSKTGLERGTLVLGTGRRRLQDLCSVSPLPSFLFLIFFFLCFLSVFFPLSPFLLFCFLV</sequence>
<comment type="caution">
    <text evidence="2">The sequence shown here is derived from an EMBL/GenBank/DDBJ whole genome shotgun (WGS) entry which is preliminary data.</text>
</comment>
<keyword evidence="1" id="KW-0472">Membrane</keyword>
<organism evidence="2 3">
    <name type="scientific">Aspergillus keveii</name>
    <dbReference type="NCBI Taxonomy" id="714993"/>
    <lineage>
        <taxon>Eukaryota</taxon>
        <taxon>Fungi</taxon>
        <taxon>Dikarya</taxon>
        <taxon>Ascomycota</taxon>
        <taxon>Pezizomycotina</taxon>
        <taxon>Eurotiomycetes</taxon>
        <taxon>Eurotiomycetidae</taxon>
        <taxon>Eurotiales</taxon>
        <taxon>Aspergillaceae</taxon>
        <taxon>Aspergillus</taxon>
        <taxon>Aspergillus subgen. Nidulantes</taxon>
    </lineage>
</organism>
<accession>A0ABR4GH46</accession>